<dbReference type="KEGG" id="tga:TGAM_0237"/>
<name>C5A3C7_THEGJ</name>
<dbReference type="EMBL" id="CP001398">
    <property type="protein sequence ID" value="ACS32739.1"/>
    <property type="molecule type" value="Genomic_DNA"/>
</dbReference>
<dbReference type="eggNOG" id="arCOG07509">
    <property type="taxonomic scope" value="Archaea"/>
</dbReference>
<dbReference type="PaxDb" id="593117-TGAM_0237"/>
<keyword evidence="3" id="KW-1185">Reference proteome</keyword>
<dbReference type="STRING" id="593117.TGAM_0237"/>
<dbReference type="PATRIC" id="fig|593117.10.peg.240"/>
<dbReference type="AlphaFoldDB" id="C5A3C7"/>
<protein>
    <submittedName>
        <fullName evidence="2">Uncharacterized protein</fullName>
    </submittedName>
</protein>
<dbReference type="InterPro" id="IPR058463">
    <property type="entry name" value="DUF8150"/>
</dbReference>
<sequence>MLSSSTSCSKRKLTGGRSMTMRGGSVLKFRSKRDLEERLAFIRLYVKRLKENPDEVFKQQVRLVNSFLASAKSFPLSREEYLKMKGELRRQ</sequence>
<reference evidence="2 3" key="1">
    <citation type="journal article" date="2007" name="Genome Biol.">
        <title>Genome analysis and genome-wide proteomics of Thermococcus gammatolerans, the most radioresistant organism known amongst the Archaea.</title>
        <authorList>
            <person name="Zivanovic Y."/>
            <person name="Armengaud J."/>
            <person name="Lagorce A."/>
            <person name="Leplat C."/>
            <person name="Guerin P."/>
            <person name="Dutertre M."/>
            <person name="Anthouard V."/>
            <person name="Forterre P."/>
            <person name="Wincker P."/>
            <person name="Confalonieri F."/>
        </authorList>
    </citation>
    <scope>NUCLEOTIDE SEQUENCE [LARGE SCALE GENOMIC DNA]</scope>
    <source>
        <strain evidence="3">DSM 15229 / JCM 11827 / EJ3</strain>
    </source>
</reference>
<evidence type="ECO:0000313" key="3">
    <source>
        <dbReference type="Proteomes" id="UP000001488"/>
    </source>
</evidence>
<dbReference type="Proteomes" id="UP000001488">
    <property type="component" value="Chromosome"/>
</dbReference>
<accession>C5A3C7</accession>
<evidence type="ECO:0000256" key="1">
    <source>
        <dbReference type="SAM" id="MobiDB-lite"/>
    </source>
</evidence>
<proteinExistence type="predicted"/>
<organism evidence="2 3">
    <name type="scientific">Thermococcus gammatolerans (strain DSM 15229 / JCM 11827 / EJ3)</name>
    <dbReference type="NCBI Taxonomy" id="593117"/>
    <lineage>
        <taxon>Archaea</taxon>
        <taxon>Methanobacteriati</taxon>
        <taxon>Methanobacteriota</taxon>
        <taxon>Thermococci</taxon>
        <taxon>Thermococcales</taxon>
        <taxon>Thermococcaceae</taxon>
        <taxon>Thermococcus</taxon>
    </lineage>
</organism>
<dbReference type="Pfam" id="PF26477">
    <property type="entry name" value="DUF8150"/>
    <property type="match status" value="1"/>
</dbReference>
<dbReference type="HOGENOM" id="CLU_187363_0_0_2"/>
<gene>
    <name evidence="2" type="ordered locus">TGAM_0237</name>
</gene>
<evidence type="ECO:0000313" key="2">
    <source>
        <dbReference type="EMBL" id="ACS32739.1"/>
    </source>
</evidence>
<feature type="region of interest" description="Disordered" evidence="1">
    <location>
        <begin position="1"/>
        <end position="20"/>
    </location>
</feature>